<dbReference type="SUPFAM" id="SSF55282">
    <property type="entry name" value="RL5-like"/>
    <property type="match status" value="1"/>
</dbReference>
<dbReference type="Pfam" id="PF00673">
    <property type="entry name" value="Ribosomal_L5_C"/>
    <property type="match status" value="1"/>
</dbReference>
<comment type="subunit">
    <text evidence="5">Part of the 50S ribosomal subunit; part of the 5S rRNA/L5/L18/L25 subcomplex. Contacts the 5S rRNA and the P site tRNA. Forms a bridge to the 30S subunit in the 70S ribosome.</text>
</comment>
<evidence type="ECO:0000256" key="3">
    <source>
        <dbReference type="ARBA" id="ARBA00023274"/>
    </source>
</evidence>
<feature type="domain" description="Large ribosomal subunit protein uL5 N-terminal" evidence="7">
    <location>
        <begin position="23"/>
        <end position="79"/>
    </location>
</feature>
<sequence>MSLKQKYESQIRPALMKEFEITNVMAVPKMEKIVVNMGTQDILKDKGVREQLMSEFAKITGQTPNARLARISVAGFGVREGNPVGLAATLRGGRMYDFFERLVAVVLPRQRDFRGVPTKSFDGSGNYTLGIAEHTVFPEVDMAKVDKPRGLEITIVTNTKSTDRARKLLELLGMPFAKEEESGKN</sequence>
<dbReference type="GO" id="GO:0006412">
    <property type="term" value="P:translation"/>
    <property type="evidence" value="ECO:0007669"/>
    <property type="project" value="UniProtKB-UniRule"/>
</dbReference>
<dbReference type="GO" id="GO:0019843">
    <property type="term" value="F:rRNA binding"/>
    <property type="evidence" value="ECO:0007669"/>
    <property type="project" value="UniProtKB-UniRule"/>
</dbReference>
<dbReference type="STRING" id="1802525.A2975_03830"/>
<protein>
    <recommendedName>
        <fullName evidence="4 5">Large ribosomal subunit protein uL5</fullName>
    </recommendedName>
</protein>
<feature type="domain" description="Large ribosomal subunit protein uL5 C-terminal" evidence="8">
    <location>
        <begin position="83"/>
        <end position="176"/>
    </location>
</feature>
<comment type="caution">
    <text evidence="9">The sequence shown here is derived from an EMBL/GenBank/DDBJ whole genome shotgun (WGS) entry which is preliminary data.</text>
</comment>
<evidence type="ECO:0000259" key="7">
    <source>
        <dbReference type="Pfam" id="PF00281"/>
    </source>
</evidence>
<accession>A0A1F8C3G1</accession>
<dbReference type="GO" id="GO:0000049">
    <property type="term" value="F:tRNA binding"/>
    <property type="evidence" value="ECO:0007669"/>
    <property type="project" value="UniProtKB-UniRule"/>
</dbReference>
<keyword evidence="5" id="KW-0694">RNA-binding</keyword>
<dbReference type="InterPro" id="IPR020930">
    <property type="entry name" value="Ribosomal_uL5_bac-type"/>
</dbReference>
<proteinExistence type="inferred from homology"/>
<organism evidence="9 10">
    <name type="scientific">Candidatus Woesebacteria bacterium RIFCSPLOWO2_01_FULL_44_14</name>
    <dbReference type="NCBI Taxonomy" id="1802525"/>
    <lineage>
        <taxon>Bacteria</taxon>
        <taxon>Candidatus Woeseibacteriota</taxon>
    </lineage>
</organism>
<name>A0A1F8C3G1_9BACT</name>
<reference evidence="9 10" key="1">
    <citation type="journal article" date="2016" name="Nat. Commun.">
        <title>Thousands of microbial genomes shed light on interconnected biogeochemical processes in an aquifer system.</title>
        <authorList>
            <person name="Anantharaman K."/>
            <person name="Brown C.T."/>
            <person name="Hug L.A."/>
            <person name="Sharon I."/>
            <person name="Castelle C.J."/>
            <person name="Probst A.J."/>
            <person name="Thomas B.C."/>
            <person name="Singh A."/>
            <person name="Wilkins M.J."/>
            <person name="Karaoz U."/>
            <person name="Brodie E.L."/>
            <person name="Williams K.H."/>
            <person name="Hubbard S.S."/>
            <person name="Banfield J.F."/>
        </authorList>
    </citation>
    <scope>NUCLEOTIDE SEQUENCE [LARGE SCALE GENOMIC DNA]</scope>
</reference>
<dbReference type="GO" id="GO:0003735">
    <property type="term" value="F:structural constituent of ribosome"/>
    <property type="evidence" value="ECO:0007669"/>
    <property type="project" value="InterPro"/>
</dbReference>
<dbReference type="Pfam" id="PF00281">
    <property type="entry name" value="Ribosomal_L5"/>
    <property type="match status" value="1"/>
</dbReference>
<dbReference type="InterPro" id="IPR002132">
    <property type="entry name" value="Ribosomal_uL5"/>
</dbReference>
<gene>
    <name evidence="5" type="primary">rplE</name>
    <name evidence="9" type="ORF">A2975_03830</name>
</gene>
<dbReference type="Proteomes" id="UP000178429">
    <property type="component" value="Unassembled WGS sequence"/>
</dbReference>
<keyword evidence="5" id="KW-0820">tRNA-binding</keyword>
<dbReference type="PIRSF" id="PIRSF002161">
    <property type="entry name" value="Ribosomal_L5"/>
    <property type="match status" value="1"/>
</dbReference>
<dbReference type="EMBL" id="MGHL01000006">
    <property type="protein sequence ID" value="OGM70178.1"/>
    <property type="molecule type" value="Genomic_DNA"/>
</dbReference>
<evidence type="ECO:0000259" key="8">
    <source>
        <dbReference type="Pfam" id="PF00673"/>
    </source>
</evidence>
<dbReference type="HAMAP" id="MF_01333_B">
    <property type="entry name" value="Ribosomal_uL5_B"/>
    <property type="match status" value="1"/>
</dbReference>
<evidence type="ECO:0000256" key="4">
    <source>
        <dbReference type="ARBA" id="ARBA00035245"/>
    </source>
</evidence>
<dbReference type="GO" id="GO:1990904">
    <property type="term" value="C:ribonucleoprotein complex"/>
    <property type="evidence" value="ECO:0007669"/>
    <property type="project" value="UniProtKB-KW"/>
</dbReference>
<keyword evidence="5" id="KW-0699">rRNA-binding</keyword>
<dbReference type="InterPro" id="IPR022803">
    <property type="entry name" value="Ribosomal_uL5_dom_sf"/>
</dbReference>
<dbReference type="Gene3D" id="3.30.1440.10">
    <property type="match status" value="1"/>
</dbReference>
<dbReference type="NCBIfam" id="NF000585">
    <property type="entry name" value="PRK00010.1"/>
    <property type="match status" value="1"/>
</dbReference>
<dbReference type="PANTHER" id="PTHR11994">
    <property type="entry name" value="60S RIBOSOMAL PROTEIN L11-RELATED"/>
    <property type="match status" value="1"/>
</dbReference>
<keyword evidence="3 5" id="KW-0687">Ribonucleoprotein</keyword>
<comment type="similarity">
    <text evidence="1 5 6">Belongs to the universal ribosomal protein uL5 family.</text>
</comment>
<evidence type="ECO:0000313" key="10">
    <source>
        <dbReference type="Proteomes" id="UP000178429"/>
    </source>
</evidence>
<evidence type="ECO:0000256" key="2">
    <source>
        <dbReference type="ARBA" id="ARBA00022980"/>
    </source>
</evidence>
<dbReference type="InterPro" id="IPR031310">
    <property type="entry name" value="Ribosomal_uL5_N"/>
</dbReference>
<dbReference type="GO" id="GO:0005840">
    <property type="term" value="C:ribosome"/>
    <property type="evidence" value="ECO:0007669"/>
    <property type="project" value="UniProtKB-KW"/>
</dbReference>
<dbReference type="InterPro" id="IPR031309">
    <property type="entry name" value="Ribosomal_uL5_C"/>
</dbReference>
<comment type="function">
    <text evidence="5">This is 1 of the proteins that bind and probably mediate the attachment of the 5S RNA into the large ribosomal subunit, where it forms part of the central protuberance. In the 70S ribosome it contacts protein S13 of the 30S subunit (bridge B1b), connecting the 2 subunits; this bridge is implicated in subunit movement. Contacts the P site tRNA; the 5S rRNA and some of its associated proteins might help stabilize positioning of ribosome-bound tRNAs.</text>
</comment>
<evidence type="ECO:0000256" key="6">
    <source>
        <dbReference type="RuleBase" id="RU003930"/>
    </source>
</evidence>
<dbReference type="FunFam" id="3.30.1440.10:FF:000001">
    <property type="entry name" value="50S ribosomal protein L5"/>
    <property type="match status" value="1"/>
</dbReference>
<dbReference type="AlphaFoldDB" id="A0A1F8C3G1"/>
<evidence type="ECO:0000313" key="9">
    <source>
        <dbReference type="EMBL" id="OGM70178.1"/>
    </source>
</evidence>
<evidence type="ECO:0000256" key="5">
    <source>
        <dbReference type="HAMAP-Rule" id="MF_01333"/>
    </source>
</evidence>
<evidence type="ECO:0000256" key="1">
    <source>
        <dbReference type="ARBA" id="ARBA00008553"/>
    </source>
</evidence>
<keyword evidence="2 5" id="KW-0689">Ribosomal protein</keyword>